<keyword evidence="5" id="KW-0732">Signal</keyword>
<sequence length="392" mass="42485">MNFRLLIIFLSFVAGNICIAQSNPFAISQAGLDYLTGQALFEKTWVSAPSSTRASDGLGPLYNARSCAQCHENAGRGKPEVALIFRVDDEYYGKQLQTRAVAGLPAETQITISYSSRIEVLSDFDEILLYQPHYQFLDMLTEPFPFSPRLAPSLAGVGVLETIPLTEILAKADPQDGNGDGISGRAGLGRFGWKADVINLEQQTGLALSVDLGISSELFPNPEGDCTALQGDCLSRSNGASGQDQNLEMGQAAFSSLLSFLRNIPLPAINDSNRSSNSGKAVFENIGCMSCHQTGYVQGSINPYSDLLLHDMGNALADTLDDELSKEWRTPPLWGLSAYQQAAEQYYLHDGRARSLLEAILWHGGEAESAKQAFAALSKTDREDLISFLQGI</sequence>
<dbReference type="Pfam" id="PF06537">
    <property type="entry name" value="DHOR"/>
    <property type="match status" value="2"/>
</dbReference>
<dbReference type="PANTHER" id="PTHR30600">
    <property type="entry name" value="CYTOCHROME C PEROXIDASE-RELATED"/>
    <property type="match status" value="1"/>
</dbReference>
<organism evidence="7 8">
    <name type="scientific">SAR86 cluster bacterium</name>
    <dbReference type="NCBI Taxonomy" id="2030880"/>
    <lineage>
        <taxon>Bacteria</taxon>
        <taxon>Pseudomonadati</taxon>
        <taxon>Pseudomonadota</taxon>
        <taxon>Gammaproteobacteria</taxon>
        <taxon>SAR86 cluster</taxon>
    </lineage>
</organism>
<dbReference type="AlphaFoldDB" id="A0A2A5CD10"/>
<dbReference type="GO" id="GO:0020037">
    <property type="term" value="F:heme binding"/>
    <property type="evidence" value="ECO:0007669"/>
    <property type="project" value="InterPro"/>
</dbReference>
<dbReference type="EMBL" id="NVWI01000004">
    <property type="protein sequence ID" value="PCJ41764.1"/>
    <property type="molecule type" value="Genomic_DNA"/>
</dbReference>
<gene>
    <name evidence="7" type="ORF">COA71_07055</name>
</gene>
<evidence type="ECO:0000259" key="6">
    <source>
        <dbReference type="PROSITE" id="PS51007"/>
    </source>
</evidence>
<name>A0A2A5CD10_9GAMM</name>
<dbReference type="GO" id="GO:0004130">
    <property type="term" value="F:cytochrome-c peroxidase activity"/>
    <property type="evidence" value="ECO:0007669"/>
    <property type="project" value="TreeGrafter"/>
</dbReference>
<dbReference type="Proteomes" id="UP000228987">
    <property type="component" value="Unassembled WGS sequence"/>
</dbReference>
<dbReference type="Gene3D" id="1.10.760.10">
    <property type="entry name" value="Cytochrome c-like domain"/>
    <property type="match status" value="1"/>
</dbReference>
<keyword evidence="3 4" id="KW-0408">Iron</keyword>
<reference evidence="8" key="1">
    <citation type="submission" date="2017-08" db="EMBL/GenBank/DDBJ databases">
        <title>A dynamic microbial community with high functional redundancy inhabits the cold, oxic subseafloor aquifer.</title>
        <authorList>
            <person name="Tully B.J."/>
            <person name="Wheat C.G."/>
            <person name="Glazer B.T."/>
            <person name="Huber J.A."/>
        </authorList>
    </citation>
    <scope>NUCLEOTIDE SEQUENCE [LARGE SCALE GENOMIC DNA]</scope>
</reference>
<evidence type="ECO:0000256" key="3">
    <source>
        <dbReference type="ARBA" id="ARBA00023004"/>
    </source>
</evidence>
<dbReference type="InterPro" id="IPR010538">
    <property type="entry name" value="DHOR"/>
</dbReference>
<comment type="caution">
    <text evidence="7">The sequence shown here is derived from an EMBL/GenBank/DDBJ whole genome shotgun (WGS) entry which is preliminary data.</text>
</comment>
<keyword evidence="1 4" id="KW-0349">Heme</keyword>
<accession>A0A2A5CD10</accession>
<feature type="chain" id="PRO_5012359424" evidence="5">
    <location>
        <begin position="21"/>
        <end position="392"/>
    </location>
</feature>
<keyword evidence="2 4" id="KW-0479">Metal-binding</keyword>
<dbReference type="GO" id="GO:0009055">
    <property type="term" value="F:electron transfer activity"/>
    <property type="evidence" value="ECO:0007669"/>
    <property type="project" value="InterPro"/>
</dbReference>
<dbReference type="PANTHER" id="PTHR30600:SF4">
    <property type="entry name" value="CYTOCHROME C DOMAIN-CONTAINING PROTEIN"/>
    <property type="match status" value="1"/>
</dbReference>
<feature type="domain" description="Cytochrome c" evidence="6">
    <location>
        <begin position="274"/>
        <end position="392"/>
    </location>
</feature>
<proteinExistence type="predicted"/>
<evidence type="ECO:0000256" key="1">
    <source>
        <dbReference type="ARBA" id="ARBA00022617"/>
    </source>
</evidence>
<dbReference type="GO" id="GO:0046872">
    <property type="term" value="F:metal ion binding"/>
    <property type="evidence" value="ECO:0007669"/>
    <property type="project" value="UniProtKB-KW"/>
</dbReference>
<evidence type="ECO:0000313" key="7">
    <source>
        <dbReference type="EMBL" id="PCJ41764.1"/>
    </source>
</evidence>
<dbReference type="InterPro" id="IPR051395">
    <property type="entry name" value="Cytochrome_c_Peroxidase/MauG"/>
</dbReference>
<dbReference type="PROSITE" id="PS51007">
    <property type="entry name" value="CYTC"/>
    <property type="match status" value="1"/>
</dbReference>
<dbReference type="SUPFAM" id="SSF46626">
    <property type="entry name" value="Cytochrome c"/>
    <property type="match status" value="1"/>
</dbReference>
<protein>
    <submittedName>
        <fullName evidence="7">Thiol oxidoreductase</fullName>
    </submittedName>
</protein>
<evidence type="ECO:0000256" key="2">
    <source>
        <dbReference type="ARBA" id="ARBA00022723"/>
    </source>
</evidence>
<dbReference type="InterPro" id="IPR009056">
    <property type="entry name" value="Cyt_c-like_dom"/>
</dbReference>
<evidence type="ECO:0000256" key="4">
    <source>
        <dbReference type="PROSITE-ProRule" id="PRU00433"/>
    </source>
</evidence>
<evidence type="ECO:0000313" key="8">
    <source>
        <dbReference type="Proteomes" id="UP000228987"/>
    </source>
</evidence>
<feature type="signal peptide" evidence="5">
    <location>
        <begin position="1"/>
        <end position="20"/>
    </location>
</feature>
<dbReference type="InterPro" id="IPR036909">
    <property type="entry name" value="Cyt_c-like_dom_sf"/>
</dbReference>
<evidence type="ECO:0000256" key="5">
    <source>
        <dbReference type="SAM" id="SignalP"/>
    </source>
</evidence>